<evidence type="ECO:0000256" key="2">
    <source>
        <dbReference type="ARBA" id="ARBA00004173"/>
    </source>
</evidence>
<dbReference type="InterPro" id="IPR002092">
    <property type="entry name" value="DNA-dir_Rpol_phage-type"/>
</dbReference>
<feature type="compositionally biased region" description="Polar residues" evidence="12">
    <location>
        <begin position="530"/>
        <end position="543"/>
    </location>
</feature>
<evidence type="ECO:0000256" key="9">
    <source>
        <dbReference type="ARBA" id="ARBA00023163"/>
    </source>
</evidence>
<feature type="region of interest" description="Disordered" evidence="12">
    <location>
        <begin position="1344"/>
        <end position="1375"/>
    </location>
</feature>
<proteinExistence type="inferred from homology"/>
<evidence type="ECO:0000256" key="7">
    <source>
        <dbReference type="ARBA" id="ARBA00022946"/>
    </source>
</evidence>
<dbReference type="InterPro" id="IPR029262">
    <property type="entry name" value="RPOL_N"/>
</dbReference>
<dbReference type="InterPro" id="IPR037159">
    <property type="entry name" value="RNA_POL_N_sf"/>
</dbReference>
<dbReference type="GO" id="GO:0006390">
    <property type="term" value="P:mitochondrial transcription"/>
    <property type="evidence" value="ECO:0007669"/>
    <property type="project" value="TreeGrafter"/>
</dbReference>
<keyword evidence="6 11" id="KW-0548">Nucleotidyltransferase</keyword>
<evidence type="ECO:0000313" key="14">
    <source>
        <dbReference type="EMBL" id="KAF1992872.1"/>
    </source>
</evidence>
<evidence type="ECO:0000256" key="4">
    <source>
        <dbReference type="ARBA" id="ARBA00022478"/>
    </source>
</evidence>
<evidence type="ECO:0000256" key="5">
    <source>
        <dbReference type="ARBA" id="ARBA00022679"/>
    </source>
</evidence>
<protein>
    <recommendedName>
        <fullName evidence="11">DNA-directed RNA polymerase</fullName>
        <ecNumber evidence="11">2.7.7.6</ecNumber>
    </recommendedName>
</protein>
<dbReference type="SMART" id="SM01311">
    <property type="entry name" value="RPOL_N"/>
    <property type="match status" value="1"/>
</dbReference>
<keyword evidence="8" id="KW-0496">Mitochondrion</keyword>
<comment type="subcellular location">
    <subcellularLocation>
        <location evidence="2">Mitochondrion</location>
    </subcellularLocation>
</comment>
<dbReference type="InterPro" id="IPR046950">
    <property type="entry name" value="DNA-dir_Rpol_C_phage-type"/>
</dbReference>
<dbReference type="PANTHER" id="PTHR10102:SF0">
    <property type="entry name" value="DNA-DIRECTED RNA POLYMERASE, MITOCHONDRIAL"/>
    <property type="match status" value="1"/>
</dbReference>
<dbReference type="PANTHER" id="PTHR10102">
    <property type="entry name" value="DNA-DIRECTED RNA POLYMERASE, MITOCHONDRIAL"/>
    <property type="match status" value="1"/>
</dbReference>
<feature type="domain" description="DNA-directed RNA polymerase N-terminal" evidence="13">
    <location>
        <begin position="362"/>
        <end position="691"/>
    </location>
</feature>
<dbReference type="Pfam" id="PF00940">
    <property type="entry name" value="RNA_pol"/>
    <property type="match status" value="1"/>
</dbReference>
<dbReference type="GO" id="GO:0001018">
    <property type="term" value="F:mitochondrial promoter sequence-specific DNA binding"/>
    <property type="evidence" value="ECO:0007669"/>
    <property type="project" value="TreeGrafter"/>
</dbReference>
<comment type="catalytic activity">
    <reaction evidence="10 11">
        <text>RNA(n) + a ribonucleoside 5'-triphosphate = RNA(n+1) + diphosphate</text>
        <dbReference type="Rhea" id="RHEA:21248"/>
        <dbReference type="Rhea" id="RHEA-COMP:14527"/>
        <dbReference type="Rhea" id="RHEA-COMP:17342"/>
        <dbReference type="ChEBI" id="CHEBI:33019"/>
        <dbReference type="ChEBI" id="CHEBI:61557"/>
        <dbReference type="ChEBI" id="CHEBI:140395"/>
        <dbReference type="EC" id="2.7.7.6"/>
    </reaction>
</comment>
<dbReference type="Gene3D" id="1.10.150.20">
    <property type="entry name" value="5' to 3' exonuclease, C-terminal subdomain"/>
    <property type="match status" value="1"/>
</dbReference>
<feature type="compositionally biased region" description="Acidic residues" evidence="12">
    <location>
        <begin position="1365"/>
        <end position="1375"/>
    </location>
</feature>
<organism evidence="14 15">
    <name type="scientific">Amniculicola lignicola CBS 123094</name>
    <dbReference type="NCBI Taxonomy" id="1392246"/>
    <lineage>
        <taxon>Eukaryota</taxon>
        <taxon>Fungi</taxon>
        <taxon>Dikarya</taxon>
        <taxon>Ascomycota</taxon>
        <taxon>Pezizomycotina</taxon>
        <taxon>Dothideomycetes</taxon>
        <taxon>Pleosporomycetidae</taxon>
        <taxon>Pleosporales</taxon>
        <taxon>Amniculicolaceae</taxon>
        <taxon>Amniculicola</taxon>
    </lineage>
</organism>
<evidence type="ECO:0000256" key="8">
    <source>
        <dbReference type="ARBA" id="ARBA00023128"/>
    </source>
</evidence>
<evidence type="ECO:0000256" key="11">
    <source>
        <dbReference type="RuleBase" id="RU003805"/>
    </source>
</evidence>
<dbReference type="Gene3D" id="1.10.1320.10">
    <property type="entry name" value="DNA-directed RNA polymerase, N-terminal domain"/>
    <property type="match status" value="1"/>
</dbReference>
<evidence type="ECO:0000313" key="15">
    <source>
        <dbReference type="Proteomes" id="UP000799779"/>
    </source>
</evidence>
<dbReference type="Gene3D" id="1.10.287.280">
    <property type="match status" value="1"/>
</dbReference>
<dbReference type="InterPro" id="IPR043502">
    <property type="entry name" value="DNA/RNA_pol_sf"/>
</dbReference>
<keyword evidence="9 11" id="KW-0804">Transcription</keyword>
<evidence type="ECO:0000259" key="13">
    <source>
        <dbReference type="SMART" id="SM01311"/>
    </source>
</evidence>
<evidence type="ECO:0000256" key="10">
    <source>
        <dbReference type="ARBA" id="ARBA00048552"/>
    </source>
</evidence>
<sequence>MLARAARRRLRRDVFRTPSQLAEQLTLPWLCPAQMRWAASARPPSAINSRETRKPTPSSPLSLRRETRSLATAADLQPGANPAASFGMVMQAWSTPIPSPDIAKLPPWDPERPLIINPATAAGFPVTPMRHGIGGDPVELHQNLYACLRVGRLERATKILHRLADMYQPSAPELVDAHNVYLRALLEHVEPGLSDSPHAALESWFNTQMVRKGVQPNAQTLVLLVRAAMRLPETERGAEIQQYMAIAEELGPATVDEVNSSPDFTDEEWDTLIRFQPDAFDEPPPLEVVQELQLSTPAGQLLAIQHGLVPTPTAVVTPVSQKGLGLRALKQSLSMFEPGKGVAYPHELDISAEEKDKTYAYMRQIRLEEDAVKSAVERWKAEDQKLSEMGIHGVLQSKSLQALMYKWYIALLPLIKDELHAIRTAVNASGTRGSDERLFYGPYLESCRAEELAGITVHNTIIGSITRQKGREDIHHLKISTLTTMIGRAVEELVLSKQTVRQQSFMQGRRSSTRKAMLARLRKSKGKSNPDLQAHTSKTSSSPDDTRRQHNFPNHVISRIGAIFVDMILKSAKVTITATDPRTGEQVSTTQPAFSHTTSFAQGRNYGWINHHWKIAEKLATAPVHNMDFNRPPMLIPPKPWTSFNDGGYYTKPGEVVRIRGNDIAQRAYCDAAIENGDMQKLLSALDHLGKIPWNINKDVFKVMVEAWNTGEGIAGLVPEEIALECPEDLPHDASLTDRVKWTKLMKAYENRLSGFHSQKCFQNFQLEIARAYLNETFYFPHSVDFRGRAYPVPPILNHMGADPARGLLKFANGKELGAVGLQWLKIHLANLYGFDKASLKDREKFTMDHLEQIFDSAQNPLGGTRWWTNAEDPWQSLGCCFELRNALTSPDPERYVSHVPIHQDGTCNGLQHYAALGGDMAGANQVNLEPSDRPQDIYTGVAELVKEMVVADAENGNRSAKFMRDKITRKVVKRTVMTNVYGVTFHGAQQQVLSELQDMFPGHRDTKDVPSLNGVAVYIATNIFKALGKIFNGAQEIQYWLGECADRITLSLSAEQVQQIYNHSHGEVPSYMAKYKTPTKSKRAQQNLIKNLDNFRTGVIWTTPLKMPVVQPYRKDGFQKVQTPIQTIHVGNRSSSDIVDRNKQLRGFPPNFIHSLDATHMMLSALKASEMGMDFAAVHDSFWTHAADIPNLNIILRDAFVRMHSEDIISRLAAEFKTRYEGAMYKATLMAKSPVANKIQTWRREYNRTNPDEKKPKRTFWGTASTKEIAMEVERLKLLASDVKADRKKGEAMVTPTKIWLENKDPLALESQRQALLGETNRGQGSNGKGTKFDMVRQDVLGAETGSENPSSHTALHEDLSTESPEDAEAANAMESEDMEAVDAEAEADFTAPKYDLEGVHTNKRRKQVTREPVKVEVWLPLSFPPVPKKGEWDVKRLRESKYFFS</sequence>
<keyword evidence="15" id="KW-1185">Reference proteome</keyword>
<dbReference type="Pfam" id="PF14700">
    <property type="entry name" value="RPOL_N"/>
    <property type="match status" value="1"/>
</dbReference>
<reference evidence="14" key="1">
    <citation type="journal article" date="2020" name="Stud. Mycol.">
        <title>101 Dothideomycetes genomes: a test case for predicting lifestyles and emergence of pathogens.</title>
        <authorList>
            <person name="Haridas S."/>
            <person name="Albert R."/>
            <person name="Binder M."/>
            <person name="Bloem J."/>
            <person name="Labutti K."/>
            <person name="Salamov A."/>
            <person name="Andreopoulos B."/>
            <person name="Baker S."/>
            <person name="Barry K."/>
            <person name="Bills G."/>
            <person name="Bluhm B."/>
            <person name="Cannon C."/>
            <person name="Castanera R."/>
            <person name="Culley D."/>
            <person name="Daum C."/>
            <person name="Ezra D."/>
            <person name="Gonzalez J."/>
            <person name="Henrissat B."/>
            <person name="Kuo A."/>
            <person name="Liang C."/>
            <person name="Lipzen A."/>
            <person name="Lutzoni F."/>
            <person name="Magnuson J."/>
            <person name="Mondo S."/>
            <person name="Nolan M."/>
            <person name="Ohm R."/>
            <person name="Pangilinan J."/>
            <person name="Park H.-J."/>
            <person name="Ramirez L."/>
            <person name="Alfaro M."/>
            <person name="Sun H."/>
            <person name="Tritt A."/>
            <person name="Yoshinaga Y."/>
            <person name="Zwiers L.-H."/>
            <person name="Turgeon B."/>
            <person name="Goodwin S."/>
            <person name="Spatafora J."/>
            <person name="Crous P."/>
            <person name="Grigoriev I."/>
        </authorList>
    </citation>
    <scope>NUCLEOTIDE SEQUENCE</scope>
    <source>
        <strain evidence="14">CBS 123094</strain>
    </source>
</reference>
<evidence type="ECO:0000256" key="6">
    <source>
        <dbReference type="ARBA" id="ARBA00022695"/>
    </source>
</evidence>
<accession>A0A6A5VST4</accession>
<dbReference type="EC" id="2.7.7.6" evidence="11"/>
<keyword evidence="7" id="KW-0809">Transit peptide</keyword>
<dbReference type="OrthoDB" id="276422at2759"/>
<dbReference type="FunFam" id="1.10.150.20:FF:000041">
    <property type="entry name" value="DNA-directed RNA polymerase"/>
    <property type="match status" value="1"/>
</dbReference>
<dbReference type="FunFam" id="1.10.287.280:FF:000001">
    <property type="entry name" value="DNA-directed RNA polymerase"/>
    <property type="match status" value="1"/>
</dbReference>
<feature type="region of interest" description="Disordered" evidence="12">
    <location>
        <begin position="522"/>
        <end position="551"/>
    </location>
</feature>
<comment type="function">
    <text evidence="1 11">DNA-dependent RNA polymerase catalyzes the transcription of DNA into RNA using the four ribonucleoside triphosphates as substrates.</text>
</comment>
<comment type="similarity">
    <text evidence="3 11">Belongs to the phage and mitochondrial RNA polymerase family.</text>
</comment>
<keyword evidence="5 11" id="KW-0808">Transferase</keyword>
<dbReference type="PROSITE" id="PS00489">
    <property type="entry name" value="RNA_POL_PHAGE_2"/>
    <property type="match status" value="1"/>
</dbReference>
<dbReference type="Proteomes" id="UP000799779">
    <property type="component" value="Unassembled WGS sequence"/>
</dbReference>
<dbReference type="GO" id="GO:0003899">
    <property type="term" value="F:DNA-directed RNA polymerase activity"/>
    <property type="evidence" value="ECO:0007669"/>
    <property type="project" value="UniProtKB-EC"/>
</dbReference>
<evidence type="ECO:0000256" key="12">
    <source>
        <dbReference type="SAM" id="MobiDB-lite"/>
    </source>
</evidence>
<keyword evidence="4 11" id="KW-0240">DNA-directed RNA polymerase</keyword>
<evidence type="ECO:0000256" key="1">
    <source>
        <dbReference type="ARBA" id="ARBA00004026"/>
    </source>
</evidence>
<dbReference type="GO" id="GO:0034245">
    <property type="term" value="C:mitochondrial DNA-directed RNA polymerase complex"/>
    <property type="evidence" value="ECO:0007669"/>
    <property type="project" value="TreeGrafter"/>
</dbReference>
<feature type="region of interest" description="Disordered" evidence="12">
    <location>
        <begin position="41"/>
        <end position="64"/>
    </location>
</feature>
<name>A0A6A5VST4_9PLEO</name>
<dbReference type="PROSITE" id="PS00900">
    <property type="entry name" value="RNA_POL_PHAGE_1"/>
    <property type="match status" value="1"/>
</dbReference>
<dbReference type="EMBL" id="ML977761">
    <property type="protein sequence ID" value="KAF1992872.1"/>
    <property type="molecule type" value="Genomic_DNA"/>
</dbReference>
<gene>
    <name evidence="14" type="ORF">P154DRAFT_528175</name>
</gene>
<evidence type="ECO:0000256" key="3">
    <source>
        <dbReference type="ARBA" id="ARBA00009493"/>
    </source>
</evidence>
<dbReference type="SUPFAM" id="SSF56672">
    <property type="entry name" value="DNA/RNA polymerases"/>
    <property type="match status" value="1"/>
</dbReference>